<evidence type="ECO:0000313" key="1">
    <source>
        <dbReference type="EMBL" id="CAD8154106.1"/>
    </source>
</evidence>
<keyword evidence="2" id="KW-1185">Reference proteome</keyword>
<name>A0A8S1TT25_9CILI</name>
<dbReference type="EMBL" id="CAJJDO010000025">
    <property type="protein sequence ID" value="CAD8154106.1"/>
    <property type="molecule type" value="Genomic_DNA"/>
</dbReference>
<dbReference type="Proteomes" id="UP000689195">
    <property type="component" value="Unassembled WGS sequence"/>
</dbReference>
<sequence>MFLQFQYVKEYKLKEANFQVYLYHPSKISICLKKLYINVSNLGYLIIEKADQLLDKNEQNQSRIDTTKLISFILGQTNNQSQLIILVSTSFNSIVNSMKTKL</sequence>
<reference evidence="1" key="1">
    <citation type="submission" date="2021-01" db="EMBL/GenBank/DDBJ databases">
        <authorList>
            <consortium name="Genoscope - CEA"/>
            <person name="William W."/>
        </authorList>
    </citation>
    <scope>NUCLEOTIDE SEQUENCE</scope>
</reference>
<comment type="caution">
    <text evidence="1">The sequence shown here is derived from an EMBL/GenBank/DDBJ whole genome shotgun (WGS) entry which is preliminary data.</text>
</comment>
<dbReference type="AlphaFoldDB" id="A0A8S1TT25"/>
<organism evidence="1 2">
    <name type="scientific">Paramecium pentaurelia</name>
    <dbReference type="NCBI Taxonomy" id="43138"/>
    <lineage>
        <taxon>Eukaryota</taxon>
        <taxon>Sar</taxon>
        <taxon>Alveolata</taxon>
        <taxon>Ciliophora</taxon>
        <taxon>Intramacronucleata</taxon>
        <taxon>Oligohymenophorea</taxon>
        <taxon>Peniculida</taxon>
        <taxon>Parameciidae</taxon>
        <taxon>Paramecium</taxon>
    </lineage>
</organism>
<proteinExistence type="predicted"/>
<gene>
    <name evidence="1" type="ORF">PPENT_87.1.T0250192</name>
</gene>
<evidence type="ECO:0000313" key="2">
    <source>
        <dbReference type="Proteomes" id="UP000689195"/>
    </source>
</evidence>
<accession>A0A8S1TT25</accession>
<protein>
    <submittedName>
        <fullName evidence="1">Uncharacterized protein</fullName>
    </submittedName>
</protein>